<evidence type="ECO:0000256" key="14">
    <source>
        <dbReference type="PIRSR" id="PIRSR600715-1"/>
    </source>
</evidence>
<dbReference type="InParanoid" id="F2LTV2"/>
<keyword evidence="5 12" id="KW-0812">Transmembrane</keyword>
<evidence type="ECO:0000256" key="13">
    <source>
        <dbReference type="NCBIfam" id="TIGR00445"/>
    </source>
</evidence>
<evidence type="ECO:0000256" key="11">
    <source>
        <dbReference type="ARBA" id="ARBA00023316"/>
    </source>
</evidence>
<dbReference type="GO" id="GO:0009252">
    <property type="term" value="P:peptidoglycan biosynthetic process"/>
    <property type="evidence" value="ECO:0007669"/>
    <property type="project" value="UniProtKB-UniRule"/>
</dbReference>
<dbReference type="Pfam" id="PF00953">
    <property type="entry name" value="Glycos_transf_4"/>
    <property type="match status" value="1"/>
</dbReference>
<dbReference type="FunCoup" id="F2LTV2">
    <property type="interactions" value="313"/>
</dbReference>
<dbReference type="GO" id="GO:0008963">
    <property type="term" value="F:phospho-N-acetylmuramoyl-pentapeptide-transferase activity"/>
    <property type="evidence" value="ECO:0007669"/>
    <property type="project" value="UniProtKB-UniRule"/>
</dbReference>
<feature type="transmembrane region" description="Helical" evidence="12">
    <location>
        <begin position="209"/>
        <end position="230"/>
    </location>
</feature>
<keyword evidence="11 12" id="KW-0961">Cell wall biogenesis/degradation</keyword>
<keyword evidence="9 12" id="KW-0472">Membrane</keyword>
<evidence type="ECO:0000256" key="1">
    <source>
        <dbReference type="ARBA" id="ARBA00004141"/>
    </source>
</evidence>
<protein>
    <recommendedName>
        <fullName evidence="12 13">Phospho-N-acetylmuramoyl-pentapeptide-transferase</fullName>
        <ecNumber evidence="12 13">2.7.8.13</ecNumber>
    </recommendedName>
    <alternativeName>
        <fullName evidence="12">UDP-MurNAc-pentapeptide phosphotransferase</fullName>
    </alternativeName>
</protein>
<evidence type="ECO:0000256" key="3">
    <source>
        <dbReference type="ARBA" id="ARBA00022618"/>
    </source>
</evidence>
<sequence>MFYYIFYQKLTHIFSPFNVFHYITFRMIMASLTALGLSLWFGKILIPKLKSMQFEDSFKGYEPQTHKQKSGTPTVGGLIIWSGFFVSALMWIRFDSPLAWIVLLGSFLFMLIGFLDDFLKIKRGKNNGLKAKTKFFLQTIVALVVAFMIFRVEQILTGCAGCFYLPFIKHGVFDLGYFYLAVAVFVIVGSSNAVNLTDGLDGLATGPSLTTIFSLTVFAYATGNAIFAYYLHLPHVVGSGEISVLLAALAGSLLGFLWYNCYPAEVFMGDTGSLALGGFLGIVAVAIKEEVVLAIAGGIFVLETLSVIIQVASYKTRGERIFKMAPIHHHFELKGWPESKVIVRFWIISLVLALLSLTALKLR</sequence>
<dbReference type="GO" id="GO:0008360">
    <property type="term" value="P:regulation of cell shape"/>
    <property type="evidence" value="ECO:0007669"/>
    <property type="project" value="UniProtKB-KW"/>
</dbReference>
<comment type="cofactor">
    <cofactor evidence="12 14">
        <name>Mg(2+)</name>
        <dbReference type="ChEBI" id="CHEBI:18420"/>
    </cofactor>
</comment>
<dbReference type="InterPro" id="IPR000715">
    <property type="entry name" value="Glycosyl_transferase_4"/>
</dbReference>
<comment type="catalytic activity">
    <reaction evidence="12">
        <text>UDP-N-acetyl-alpha-D-muramoyl-L-alanyl-gamma-D-glutamyl-meso-2,6-diaminopimeloyl-D-alanyl-D-alanine + di-trans,octa-cis-undecaprenyl phosphate = di-trans,octa-cis-undecaprenyl diphospho-N-acetyl-alpha-D-muramoyl-L-alanyl-D-glutamyl-meso-2,6-diaminopimeloyl-D-alanyl-D-alanine + UMP</text>
        <dbReference type="Rhea" id="RHEA:28386"/>
        <dbReference type="ChEBI" id="CHEBI:57865"/>
        <dbReference type="ChEBI" id="CHEBI:60392"/>
        <dbReference type="ChEBI" id="CHEBI:61386"/>
        <dbReference type="ChEBI" id="CHEBI:61387"/>
        <dbReference type="EC" id="2.7.8.13"/>
    </reaction>
</comment>
<comment type="function">
    <text evidence="12">Catalyzes the initial step of the lipid cycle reactions in the biosynthesis of the cell wall peptidoglycan: transfers peptidoglycan precursor phospho-MurNAc-pentapeptide from UDP-MurNAc-pentapeptide onto the lipid carrier undecaprenyl phosphate, yielding undecaprenyl-pyrophosphoryl-MurNAc-pentapeptide, known as lipid I.</text>
</comment>
<evidence type="ECO:0000256" key="6">
    <source>
        <dbReference type="ARBA" id="ARBA00022960"/>
    </source>
</evidence>
<keyword evidence="3 12" id="KW-0132">Cell division</keyword>
<feature type="transmembrane region" description="Helical" evidence="12">
    <location>
        <begin position="242"/>
        <end position="259"/>
    </location>
</feature>
<evidence type="ECO:0000256" key="5">
    <source>
        <dbReference type="ARBA" id="ARBA00022692"/>
    </source>
</evidence>
<keyword evidence="10 12" id="KW-0131">Cell cycle</keyword>
<evidence type="ECO:0000313" key="16">
    <source>
        <dbReference type="Proteomes" id="UP000008139"/>
    </source>
</evidence>
<keyword evidence="12 14" id="KW-0460">Magnesium</keyword>
<proteinExistence type="inferred from homology"/>
<comment type="pathway">
    <text evidence="12">Cell wall biogenesis; peptidoglycan biosynthesis.</text>
</comment>
<dbReference type="GO" id="GO:0046872">
    <property type="term" value="F:metal ion binding"/>
    <property type="evidence" value="ECO:0007669"/>
    <property type="project" value="UniProtKB-KW"/>
</dbReference>
<evidence type="ECO:0000256" key="8">
    <source>
        <dbReference type="ARBA" id="ARBA00022989"/>
    </source>
</evidence>
<dbReference type="RefSeq" id="WP_013682507.1">
    <property type="nucleotide sequence ID" value="NC_015318.1"/>
</dbReference>
<keyword evidence="12" id="KW-0997">Cell inner membrane</keyword>
<comment type="similarity">
    <text evidence="2 12">Belongs to the glycosyltransferase 4 family. MraY subfamily.</text>
</comment>
<dbReference type="AlphaFoldDB" id="F2LTV2"/>
<organism evidence="15 16">
    <name type="scientific">Hippea maritima (strain ATCC 700847 / DSM 10411 / MH2)</name>
    <dbReference type="NCBI Taxonomy" id="760142"/>
    <lineage>
        <taxon>Bacteria</taxon>
        <taxon>Pseudomonadati</taxon>
        <taxon>Campylobacterota</taxon>
        <taxon>Desulfurellia</taxon>
        <taxon>Desulfurellales</taxon>
        <taxon>Hippeaceae</taxon>
        <taxon>Hippea</taxon>
    </lineage>
</organism>
<dbReference type="STRING" id="760142.Hipma_1522"/>
<feature type="transmembrane region" description="Helical" evidence="12">
    <location>
        <begin position="176"/>
        <end position="197"/>
    </location>
</feature>
<dbReference type="CDD" id="cd06852">
    <property type="entry name" value="GT_MraY"/>
    <property type="match status" value="1"/>
</dbReference>
<dbReference type="PANTHER" id="PTHR22926:SF5">
    <property type="entry name" value="PHOSPHO-N-ACETYLMURAMOYL-PENTAPEPTIDE-TRANSFERASE HOMOLOG"/>
    <property type="match status" value="1"/>
</dbReference>
<gene>
    <name evidence="12" type="primary">mraY</name>
    <name evidence="15" type="ordered locus">Hipma_1522</name>
</gene>
<dbReference type="EMBL" id="CP002606">
    <property type="protein sequence ID" value="AEA34478.1"/>
    <property type="molecule type" value="Genomic_DNA"/>
</dbReference>
<keyword evidence="8 12" id="KW-1133">Transmembrane helix</keyword>
<dbReference type="KEGG" id="hmr:Hipma_1522"/>
<dbReference type="eggNOG" id="COG0472">
    <property type="taxonomic scope" value="Bacteria"/>
</dbReference>
<dbReference type="PROSITE" id="PS01348">
    <property type="entry name" value="MRAY_2"/>
    <property type="match status" value="1"/>
</dbReference>
<evidence type="ECO:0000256" key="2">
    <source>
        <dbReference type="ARBA" id="ARBA00005583"/>
    </source>
</evidence>
<dbReference type="InterPro" id="IPR003524">
    <property type="entry name" value="PNAcMuramoyl-5peptid_Trfase"/>
</dbReference>
<feature type="transmembrane region" description="Helical" evidence="12">
    <location>
        <begin position="293"/>
        <end position="314"/>
    </location>
</feature>
<reference evidence="16" key="2">
    <citation type="submission" date="2011-03" db="EMBL/GenBank/DDBJ databases">
        <title>The complete genome of Hippea maritima DSM 10411.</title>
        <authorList>
            <consortium name="US DOE Joint Genome Institute (JGI-PGF)"/>
            <person name="Lucas S."/>
            <person name="Copeland A."/>
            <person name="Lapidus A."/>
            <person name="Bruce D."/>
            <person name="Goodwin L."/>
            <person name="Pitluck S."/>
            <person name="Peters L."/>
            <person name="Kyrpides N."/>
            <person name="Mavromatis K."/>
            <person name="Pagani I."/>
            <person name="Ivanova N."/>
            <person name="Mikhailova N."/>
            <person name="Lu M."/>
            <person name="Detter J.C."/>
            <person name="Tapia R."/>
            <person name="Han C."/>
            <person name="Land M."/>
            <person name="Hauser L."/>
            <person name="Markowitz V."/>
            <person name="Cheng J.-F."/>
            <person name="Hugenholtz P."/>
            <person name="Woyke T."/>
            <person name="Wu D."/>
            <person name="Spring S."/>
            <person name="Schroeder M."/>
            <person name="Brambilla E."/>
            <person name="Klenk H.-P."/>
            <person name="Eisen J.A."/>
        </authorList>
    </citation>
    <scope>NUCLEOTIDE SEQUENCE [LARGE SCALE GENOMIC DNA]</scope>
    <source>
        <strain evidence="16">ATCC 700847 / DSM 10411 / MH2</strain>
    </source>
</reference>
<dbReference type="PANTHER" id="PTHR22926">
    <property type="entry name" value="PHOSPHO-N-ACETYLMURAMOYL-PENTAPEPTIDE-TRANSFERASE"/>
    <property type="match status" value="1"/>
</dbReference>
<dbReference type="InterPro" id="IPR018480">
    <property type="entry name" value="PNAcMuramoyl-5peptid_Trfase_CS"/>
</dbReference>
<dbReference type="GO" id="GO:0051992">
    <property type="term" value="F:UDP-N-acetylmuramoyl-L-alanyl-D-glutamyl-meso-2,6-diaminopimelyl-D-alanyl-D-alanine:undecaprenyl-phosphate transferase activity"/>
    <property type="evidence" value="ECO:0007669"/>
    <property type="project" value="RHEA"/>
</dbReference>
<feature type="transmembrane region" description="Helical" evidence="12">
    <location>
        <begin position="266"/>
        <end position="287"/>
    </location>
</feature>
<feature type="binding site" evidence="14">
    <location>
        <position position="195"/>
    </location>
    <ligand>
        <name>Mg(2+)</name>
        <dbReference type="ChEBI" id="CHEBI:18420"/>
    </ligand>
</feature>
<dbReference type="Proteomes" id="UP000008139">
    <property type="component" value="Chromosome"/>
</dbReference>
<feature type="transmembrane region" description="Helical" evidence="12">
    <location>
        <begin position="74"/>
        <end position="92"/>
    </location>
</feature>
<comment type="subcellular location">
    <subcellularLocation>
        <location evidence="12">Cell inner membrane</location>
        <topology evidence="12">Multi-pass membrane protein</topology>
    </subcellularLocation>
    <subcellularLocation>
        <location evidence="1">Membrane</location>
        <topology evidence="1">Multi-pass membrane protein</topology>
    </subcellularLocation>
</comment>
<dbReference type="GO" id="GO:0051301">
    <property type="term" value="P:cell division"/>
    <property type="evidence" value="ECO:0007669"/>
    <property type="project" value="UniProtKB-KW"/>
</dbReference>
<name>F2LTV2_HIPMA</name>
<evidence type="ECO:0000313" key="15">
    <source>
        <dbReference type="EMBL" id="AEA34478.1"/>
    </source>
</evidence>
<dbReference type="GO" id="GO:0005886">
    <property type="term" value="C:plasma membrane"/>
    <property type="evidence" value="ECO:0007669"/>
    <property type="project" value="UniProtKB-SubCell"/>
</dbReference>
<dbReference type="OrthoDB" id="9805475at2"/>
<keyword evidence="4 12" id="KW-0808">Transferase</keyword>
<feature type="transmembrane region" description="Helical" evidence="12">
    <location>
        <begin position="98"/>
        <end position="115"/>
    </location>
</feature>
<feature type="binding site" evidence="14">
    <location>
        <position position="270"/>
    </location>
    <ligand>
        <name>Mg(2+)</name>
        <dbReference type="ChEBI" id="CHEBI:18420"/>
    </ligand>
</feature>
<dbReference type="UniPathway" id="UPA00219"/>
<evidence type="ECO:0000256" key="10">
    <source>
        <dbReference type="ARBA" id="ARBA00023306"/>
    </source>
</evidence>
<feature type="transmembrane region" description="Helical" evidence="12">
    <location>
        <begin position="135"/>
        <end position="156"/>
    </location>
</feature>
<dbReference type="HOGENOM" id="CLU_023982_0_0_7"/>
<dbReference type="HAMAP" id="MF_00038">
    <property type="entry name" value="MraY"/>
    <property type="match status" value="1"/>
</dbReference>
<keyword evidence="12" id="KW-1003">Cell membrane</keyword>
<evidence type="ECO:0000256" key="7">
    <source>
        <dbReference type="ARBA" id="ARBA00022984"/>
    </source>
</evidence>
<keyword evidence="6 12" id="KW-0133">Cell shape</keyword>
<evidence type="ECO:0000256" key="12">
    <source>
        <dbReference type="HAMAP-Rule" id="MF_00038"/>
    </source>
</evidence>
<accession>F2LTV2</accession>
<keyword evidence="16" id="KW-1185">Reference proteome</keyword>
<dbReference type="NCBIfam" id="TIGR00445">
    <property type="entry name" value="mraY"/>
    <property type="match status" value="1"/>
</dbReference>
<keyword evidence="12 14" id="KW-0479">Metal-binding</keyword>
<keyword evidence="7 12" id="KW-0573">Peptidoglycan synthesis</keyword>
<feature type="transmembrane region" description="Helical" evidence="12">
    <location>
        <begin position="341"/>
        <end position="360"/>
    </location>
</feature>
<evidence type="ECO:0000256" key="4">
    <source>
        <dbReference type="ARBA" id="ARBA00022679"/>
    </source>
</evidence>
<reference evidence="15 16" key="1">
    <citation type="journal article" date="2011" name="Stand. Genomic Sci.">
        <title>Complete genome sequence of the thermophilic sulfur-reducer Hippea maritima type strain (MH(2)).</title>
        <authorList>
            <person name="Huntemann M."/>
            <person name="Lu M."/>
            <person name="Nolan M."/>
            <person name="Lapidus A."/>
            <person name="Lucas S."/>
            <person name="Hammon N."/>
            <person name="Deshpande S."/>
            <person name="Cheng J.F."/>
            <person name="Tapia R."/>
            <person name="Han C."/>
            <person name="Goodwin L."/>
            <person name="Pitluck S."/>
            <person name="Liolios K."/>
            <person name="Pagani I."/>
            <person name="Ivanova N."/>
            <person name="Ovchinikova G."/>
            <person name="Pati A."/>
            <person name="Chen A."/>
            <person name="Palaniappan K."/>
            <person name="Land M."/>
            <person name="Hauser L."/>
            <person name="Jeffries C.D."/>
            <person name="Detter J.C."/>
            <person name="Brambilla E.M."/>
            <person name="Rohde M."/>
            <person name="Spring S."/>
            <person name="Goker M."/>
            <person name="Woyke T."/>
            <person name="Bristow J."/>
            <person name="Eisen J.A."/>
            <person name="Markowitz V."/>
            <person name="Hugenholtz P."/>
            <person name="Kyrpides N.C."/>
            <person name="Klenk H.P."/>
            <person name="Mavromatis K."/>
        </authorList>
    </citation>
    <scope>NUCLEOTIDE SEQUENCE [LARGE SCALE GENOMIC DNA]</scope>
    <source>
        <strain evidence="16">ATCC 700847 / DSM 10411 / MH2</strain>
    </source>
</reference>
<feature type="transmembrane region" description="Helical" evidence="12">
    <location>
        <begin position="20"/>
        <end position="42"/>
    </location>
</feature>
<evidence type="ECO:0000256" key="9">
    <source>
        <dbReference type="ARBA" id="ARBA00023136"/>
    </source>
</evidence>
<dbReference type="EC" id="2.7.8.13" evidence="12 13"/>
<dbReference type="GO" id="GO:0071555">
    <property type="term" value="P:cell wall organization"/>
    <property type="evidence" value="ECO:0007669"/>
    <property type="project" value="UniProtKB-KW"/>
</dbReference>